<feature type="transmembrane region" description="Helical" evidence="1">
    <location>
        <begin position="6"/>
        <end position="21"/>
    </location>
</feature>
<reference evidence="2 3" key="1">
    <citation type="submission" date="2013-08" db="EMBL/GenBank/DDBJ databases">
        <authorList>
            <person name="Huang J."/>
            <person name="Wang G."/>
        </authorList>
    </citation>
    <scope>NUCLEOTIDE SEQUENCE [LARGE SCALE GENOMIC DNA]</scope>
    <source>
        <strain evidence="2 3">JSM 076056</strain>
    </source>
</reference>
<dbReference type="EMBL" id="AVPE01000007">
    <property type="protein sequence ID" value="KGX92286.1"/>
    <property type="molecule type" value="Genomic_DNA"/>
</dbReference>
<feature type="transmembrane region" description="Helical" evidence="1">
    <location>
        <begin position="75"/>
        <end position="93"/>
    </location>
</feature>
<feature type="transmembrane region" description="Helical" evidence="1">
    <location>
        <begin position="128"/>
        <end position="151"/>
    </location>
</feature>
<dbReference type="RefSeq" id="WP_026799529.1">
    <property type="nucleotide sequence ID" value="NZ_AULI01000002.1"/>
</dbReference>
<comment type="caution">
    <text evidence="2">The sequence shown here is derived from an EMBL/GenBank/DDBJ whole genome shotgun (WGS) entry which is preliminary data.</text>
</comment>
<feature type="transmembrane region" description="Helical" evidence="1">
    <location>
        <begin position="28"/>
        <end position="45"/>
    </location>
</feature>
<keyword evidence="3" id="KW-1185">Reference proteome</keyword>
<proteinExistence type="predicted"/>
<dbReference type="Proteomes" id="UP000030528">
    <property type="component" value="Unassembled WGS sequence"/>
</dbReference>
<gene>
    <name evidence="2" type="ORF">N781_17915</name>
</gene>
<sequence length="200" mass="22982">MEGLYYFWFCWVFLILALFLMDAGRLRLSLVYCLFTSLIGVQLIWEWDGIVVCGTIVPFLILSFRYLAAHPLWKSSAVIAWCVGIGYAGLQLIEKVTPVWIIVDRTYIYSFLGFVLLTYFVRGFYLRVSVWVLGTTLGESIYAITIWRYGWSEPIGDLAFMDVLLFGMMCMWVTSGFVAIVSMLEQLVSVKTRRKVGIKP</sequence>
<dbReference type="eggNOG" id="ENOG5032UEW">
    <property type="taxonomic scope" value="Bacteria"/>
</dbReference>
<organism evidence="2 3">
    <name type="scientific">Pontibacillus halophilus JSM 076056 = DSM 19796</name>
    <dbReference type="NCBI Taxonomy" id="1385510"/>
    <lineage>
        <taxon>Bacteria</taxon>
        <taxon>Bacillati</taxon>
        <taxon>Bacillota</taxon>
        <taxon>Bacilli</taxon>
        <taxon>Bacillales</taxon>
        <taxon>Bacillaceae</taxon>
        <taxon>Pontibacillus</taxon>
    </lineage>
</organism>
<evidence type="ECO:0000313" key="3">
    <source>
        <dbReference type="Proteomes" id="UP000030528"/>
    </source>
</evidence>
<keyword evidence="1" id="KW-0812">Transmembrane</keyword>
<accession>A0A0A5GGA5</accession>
<keyword evidence="1" id="KW-1133">Transmembrane helix</keyword>
<evidence type="ECO:0000256" key="1">
    <source>
        <dbReference type="SAM" id="Phobius"/>
    </source>
</evidence>
<feature type="transmembrane region" description="Helical" evidence="1">
    <location>
        <begin position="51"/>
        <end position="68"/>
    </location>
</feature>
<dbReference type="AlphaFoldDB" id="A0A0A5GGA5"/>
<dbReference type="STRING" id="1385510.GCA_000425205_00760"/>
<protein>
    <submittedName>
        <fullName evidence="2">Uncharacterized protein</fullName>
    </submittedName>
</protein>
<feature type="transmembrane region" description="Helical" evidence="1">
    <location>
        <begin position="99"/>
        <end position="121"/>
    </location>
</feature>
<keyword evidence="1" id="KW-0472">Membrane</keyword>
<evidence type="ECO:0000313" key="2">
    <source>
        <dbReference type="EMBL" id="KGX92286.1"/>
    </source>
</evidence>
<dbReference type="InterPro" id="IPR014617">
    <property type="entry name" value="YphA_Bacsu"/>
</dbReference>
<name>A0A0A5GGA5_9BACI</name>
<dbReference type="Pfam" id="PF24124">
    <property type="entry name" value="YphA"/>
    <property type="match status" value="1"/>
</dbReference>
<feature type="transmembrane region" description="Helical" evidence="1">
    <location>
        <begin position="163"/>
        <end position="184"/>
    </location>
</feature>